<organism evidence="1 2">
    <name type="scientific">Pontivivens marinum</name>
    <dbReference type="NCBI Taxonomy" id="1690039"/>
    <lineage>
        <taxon>Bacteria</taxon>
        <taxon>Pseudomonadati</taxon>
        <taxon>Pseudomonadota</taxon>
        <taxon>Alphaproteobacteria</taxon>
        <taxon>Rhodobacterales</taxon>
        <taxon>Paracoccaceae</taxon>
        <taxon>Pontivivens</taxon>
    </lineage>
</organism>
<evidence type="ECO:0008006" key="3">
    <source>
        <dbReference type="Google" id="ProtNLM"/>
    </source>
</evidence>
<protein>
    <recommendedName>
        <fullName evidence="3">Sulfotransferase family protein</fullName>
    </recommendedName>
</protein>
<evidence type="ECO:0000313" key="1">
    <source>
        <dbReference type="EMBL" id="SOH92627.1"/>
    </source>
</evidence>
<dbReference type="InterPro" id="IPR027417">
    <property type="entry name" value="P-loop_NTPase"/>
</dbReference>
<dbReference type="Proteomes" id="UP000220034">
    <property type="component" value="Unassembled WGS sequence"/>
</dbReference>
<dbReference type="SUPFAM" id="SSF52540">
    <property type="entry name" value="P-loop containing nucleoside triphosphate hydrolases"/>
    <property type="match status" value="1"/>
</dbReference>
<evidence type="ECO:0000313" key="2">
    <source>
        <dbReference type="Proteomes" id="UP000220034"/>
    </source>
</evidence>
<dbReference type="OrthoDB" id="288532at2"/>
<dbReference type="EMBL" id="OCTN01000001">
    <property type="protein sequence ID" value="SOH92627.1"/>
    <property type="molecule type" value="Genomic_DNA"/>
</dbReference>
<accession>A0A2C9CN43</accession>
<name>A0A2C9CN43_9RHOB</name>
<dbReference type="AlphaFoldDB" id="A0A2C9CN43"/>
<proteinExistence type="predicted"/>
<keyword evidence="2" id="KW-1185">Reference proteome</keyword>
<dbReference type="RefSeq" id="WP_097928195.1">
    <property type="nucleotide sequence ID" value="NZ_OCTN01000001.1"/>
</dbReference>
<gene>
    <name evidence="1" type="ORF">SAMN06273572_101475</name>
</gene>
<reference evidence="2" key="1">
    <citation type="submission" date="2017-09" db="EMBL/GenBank/DDBJ databases">
        <authorList>
            <person name="Varghese N."/>
            <person name="Submissions S."/>
        </authorList>
    </citation>
    <scope>NUCLEOTIDE SEQUENCE [LARGE SCALE GENOMIC DNA]</scope>
    <source>
        <strain evidence="2">C7</strain>
    </source>
</reference>
<sequence>MLLSHTHKLIFLKTRKSASTSVEMLLESFCRNDGADVLERTAQRISDAGIVGSRRDLSCADDIWWNHMPAQDVRDNLPCDIWNSYLKITTVRNPFSAVHSLFNYHTKRSIPRGFIALLLYKLRFRHWVRRRLRKEWFGDEHIVSINGQLVIDRFVHFEHLGEDLADLIAELDLPIDATTLPRTKISKQAGIAYDMTDLYDTRTADIVRARYNWAFNGLGYSPRLEDSALPPARFQRADKSRVATPDSPARSSI</sequence>
<dbReference type="Gene3D" id="3.40.50.300">
    <property type="entry name" value="P-loop containing nucleotide triphosphate hydrolases"/>
    <property type="match status" value="1"/>
</dbReference>